<organism evidence="2 3">
    <name type="scientific">Seminavis robusta</name>
    <dbReference type="NCBI Taxonomy" id="568900"/>
    <lineage>
        <taxon>Eukaryota</taxon>
        <taxon>Sar</taxon>
        <taxon>Stramenopiles</taxon>
        <taxon>Ochrophyta</taxon>
        <taxon>Bacillariophyta</taxon>
        <taxon>Bacillariophyceae</taxon>
        <taxon>Bacillariophycidae</taxon>
        <taxon>Naviculales</taxon>
        <taxon>Naviculaceae</taxon>
        <taxon>Seminavis</taxon>
    </lineage>
</organism>
<feature type="region of interest" description="Disordered" evidence="1">
    <location>
        <begin position="1"/>
        <end position="44"/>
    </location>
</feature>
<feature type="region of interest" description="Disordered" evidence="1">
    <location>
        <begin position="79"/>
        <end position="111"/>
    </location>
</feature>
<accession>A0A9N8EUQ9</accession>
<sequence>MSDKCARFQEKINAVRRQSQKARRPSATAAPERRRSSVSEGLKQLAPHEILTVLEHYATIDGDQCVECLGALKDCSMQDSSKLHHSGRHGRHHSKRGSQKPKHGEVSTSLV</sequence>
<feature type="compositionally biased region" description="Basic residues" evidence="1">
    <location>
        <begin position="83"/>
        <end position="101"/>
    </location>
</feature>
<evidence type="ECO:0000256" key="1">
    <source>
        <dbReference type="SAM" id="MobiDB-lite"/>
    </source>
</evidence>
<evidence type="ECO:0000313" key="3">
    <source>
        <dbReference type="Proteomes" id="UP001153069"/>
    </source>
</evidence>
<dbReference type="EMBL" id="CAICTM010001816">
    <property type="protein sequence ID" value="CAB9526374.1"/>
    <property type="molecule type" value="Genomic_DNA"/>
</dbReference>
<evidence type="ECO:0000313" key="2">
    <source>
        <dbReference type="EMBL" id="CAB9526374.1"/>
    </source>
</evidence>
<name>A0A9N8EUQ9_9STRA</name>
<comment type="caution">
    <text evidence="2">The sequence shown here is derived from an EMBL/GenBank/DDBJ whole genome shotgun (WGS) entry which is preliminary data.</text>
</comment>
<protein>
    <submittedName>
        <fullName evidence="2">Uncharacterized protein</fullName>
    </submittedName>
</protein>
<dbReference type="Proteomes" id="UP001153069">
    <property type="component" value="Unassembled WGS sequence"/>
</dbReference>
<gene>
    <name evidence="2" type="ORF">SEMRO_1818_G299600.1</name>
</gene>
<reference evidence="2" key="1">
    <citation type="submission" date="2020-06" db="EMBL/GenBank/DDBJ databases">
        <authorList>
            <consortium name="Plant Systems Biology data submission"/>
        </authorList>
    </citation>
    <scope>NUCLEOTIDE SEQUENCE</scope>
    <source>
        <strain evidence="2">D6</strain>
    </source>
</reference>
<proteinExistence type="predicted"/>
<keyword evidence="3" id="KW-1185">Reference proteome</keyword>
<feature type="compositionally biased region" description="Basic and acidic residues" evidence="1">
    <location>
        <begin position="1"/>
        <end position="10"/>
    </location>
</feature>
<dbReference type="AlphaFoldDB" id="A0A9N8EUQ9"/>